<feature type="coiled-coil region" evidence="1">
    <location>
        <begin position="15"/>
        <end position="42"/>
    </location>
</feature>
<keyword evidence="3" id="KW-1185">Reference proteome</keyword>
<name>A0ABX7TKB5_STRCY</name>
<dbReference type="Proteomes" id="UP000663908">
    <property type="component" value="Chromosome"/>
</dbReference>
<proteinExistence type="predicted"/>
<gene>
    <name evidence="2" type="ORF">S1361_06680</name>
</gene>
<dbReference type="EMBL" id="CP071839">
    <property type="protein sequence ID" value="QTD97031.1"/>
    <property type="molecule type" value="Genomic_DNA"/>
</dbReference>
<organism evidence="2 3">
    <name type="scientific">Streptomyces cyanogenus</name>
    <dbReference type="NCBI Taxonomy" id="80860"/>
    <lineage>
        <taxon>Bacteria</taxon>
        <taxon>Bacillati</taxon>
        <taxon>Actinomycetota</taxon>
        <taxon>Actinomycetes</taxon>
        <taxon>Kitasatosporales</taxon>
        <taxon>Streptomycetaceae</taxon>
        <taxon>Streptomyces</taxon>
    </lineage>
</organism>
<sequence length="67" mass="7312">MTAAVDPADETHPAIVSLRARVAELEAQLVALERTNFELKAAAETSRNFRADRAAGHIIDLDNWGQP</sequence>
<reference evidence="2 3" key="1">
    <citation type="submission" date="2021-03" db="EMBL/GenBank/DDBJ databases">
        <title>Complete genome sequence of Streptomyces cyanogenus S136, producer of anticancer angucycline landomycin A.</title>
        <authorList>
            <person name="Hrab P."/>
            <person name="Ruckert C."/>
            <person name="Busche T."/>
            <person name="Ostash I."/>
            <person name="Kalinowski J."/>
            <person name="Fedorenko V."/>
            <person name="Yushchuk O."/>
            <person name="Ostash B."/>
        </authorList>
    </citation>
    <scope>NUCLEOTIDE SEQUENCE [LARGE SCALE GENOMIC DNA]</scope>
    <source>
        <strain evidence="2 3">S136</strain>
    </source>
</reference>
<evidence type="ECO:0000313" key="2">
    <source>
        <dbReference type="EMBL" id="QTD97031.1"/>
    </source>
</evidence>
<accession>A0ABX7TKB5</accession>
<evidence type="ECO:0000313" key="3">
    <source>
        <dbReference type="Proteomes" id="UP000663908"/>
    </source>
</evidence>
<dbReference type="RefSeq" id="WP_208030919.1">
    <property type="nucleotide sequence ID" value="NZ_CP071839.1"/>
</dbReference>
<keyword evidence="1" id="KW-0175">Coiled coil</keyword>
<protein>
    <submittedName>
        <fullName evidence="2">Uncharacterized protein</fullName>
    </submittedName>
</protein>
<evidence type="ECO:0000256" key="1">
    <source>
        <dbReference type="SAM" id="Coils"/>
    </source>
</evidence>